<proteinExistence type="predicted"/>
<protein>
    <recommendedName>
        <fullName evidence="2">VWFA domain-containing protein</fullName>
    </recommendedName>
</protein>
<dbReference type="InterPro" id="IPR036465">
    <property type="entry name" value="vWFA_dom_sf"/>
</dbReference>
<feature type="domain" description="VWFA" evidence="2">
    <location>
        <begin position="1"/>
        <end position="201"/>
    </location>
</feature>
<dbReference type="Proteomes" id="UP000683360">
    <property type="component" value="Unassembled WGS sequence"/>
</dbReference>
<dbReference type="PANTHER" id="PTHR10166:SF66">
    <property type="entry name" value="VWFA AND CACHE DOMAIN-CONTAINING PROTEIN CG16868"/>
    <property type="match status" value="1"/>
</dbReference>
<feature type="region of interest" description="Disordered" evidence="1">
    <location>
        <begin position="376"/>
        <end position="415"/>
    </location>
</feature>
<evidence type="ECO:0000256" key="1">
    <source>
        <dbReference type="SAM" id="MobiDB-lite"/>
    </source>
</evidence>
<evidence type="ECO:0000313" key="3">
    <source>
        <dbReference type="EMBL" id="CAG2220931.1"/>
    </source>
</evidence>
<reference evidence="3" key="1">
    <citation type="submission" date="2021-03" db="EMBL/GenBank/DDBJ databases">
        <authorList>
            <person name="Bekaert M."/>
        </authorList>
    </citation>
    <scope>NUCLEOTIDE SEQUENCE</scope>
</reference>
<dbReference type="EMBL" id="CAJPWZ010001673">
    <property type="protein sequence ID" value="CAG2220931.1"/>
    <property type="molecule type" value="Genomic_DNA"/>
</dbReference>
<feature type="compositionally biased region" description="Polar residues" evidence="1">
    <location>
        <begin position="389"/>
        <end position="415"/>
    </location>
</feature>
<name>A0A8S3SH19_MYTED</name>
<dbReference type="SUPFAM" id="SSF53300">
    <property type="entry name" value="vWA-like"/>
    <property type="match status" value="1"/>
</dbReference>
<keyword evidence="4" id="KW-1185">Reference proteome</keyword>
<dbReference type="GO" id="GO:0005245">
    <property type="term" value="F:voltage-gated calcium channel activity"/>
    <property type="evidence" value="ECO:0007669"/>
    <property type="project" value="TreeGrafter"/>
</dbReference>
<dbReference type="Pfam" id="PF13519">
    <property type="entry name" value="VWA_2"/>
    <property type="match status" value="1"/>
</dbReference>
<dbReference type="Gene3D" id="3.40.50.410">
    <property type="entry name" value="von Willebrand factor, type A domain"/>
    <property type="match status" value="1"/>
</dbReference>
<dbReference type="OrthoDB" id="6148237at2759"/>
<dbReference type="PROSITE" id="PS50234">
    <property type="entry name" value="VWFA"/>
    <property type="match status" value="1"/>
</dbReference>
<dbReference type="PANTHER" id="PTHR10166">
    <property type="entry name" value="VOLTAGE-DEPENDENT CALCIUM CHANNEL SUBUNIT ALPHA-2/DELTA-RELATED"/>
    <property type="match status" value="1"/>
</dbReference>
<accession>A0A8S3SH19</accession>
<gene>
    <name evidence="3" type="ORF">MEDL_34378</name>
</gene>
<organism evidence="3 4">
    <name type="scientific">Mytilus edulis</name>
    <name type="common">Blue mussel</name>
    <dbReference type="NCBI Taxonomy" id="6550"/>
    <lineage>
        <taxon>Eukaryota</taxon>
        <taxon>Metazoa</taxon>
        <taxon>Spiralia</taxon>
        <taxon>Lophotrochozoa</taxon>
        <taxon>Mollusca</taxon>
        <taxon>Bivalvia</taxon>
        <taxon>Autobranchia</taxon>
        <taxon>Pteriomorphia</taxon>
        <taxon>Mytilida</taxon>
        <taxon>Mytiloidea</taxon>
        <taxon>Mytilidae</taxon>
        <taxon>Mytilinae</taxon>
        <taxon>Mytilus</taxon>
    </lineage>
</organism>
<dbReference type="GO" id="GO:0005891">
    <property type="term" value="C:voltage-gated calcium channel complex"/>
    <property type="evidence" value="ECO:0007669"/>
    <property type="project" value="TreeGrafter"/>
</dbReference>
<dbReference type="InterPro" id="IPR002035">
    <property type="entry name" value="VWF_A"/>
</dbReference>
<dbReference type="InterPro" id="IPR051173">
    <property type="entry name" value="Ca_channel_alpha-2/delta"/>
</dbReference>
<evidence type="ECO:0000313" key="4">
    <source>
        <dbReference type="Proteomes" id="UP000683360"/>
    </source>
</evidence>
<comment type="caution">
    <text evidence="3">The sequence shown here is derived from an EMBL/GenBank/DDBJ whole genome shotgun (WGS) entry which is preliminary data.</text>
</comment>
<dbReference type="Gene3D" id="3.30.450.20">
    <property type="entry name" value="PAS domain"/>
    <property type="match status" value="1"/>
</dbReference>
<evidence type="ECO:0000259" key="2">
    <source>
        <dbReference type="PROSITE" id="PS50234"/>
    </source>
</evidence>
<dbReference type="AlphaFoldDB" id="A0A8S3SH19"/>
<sequence length="518" mass="58061">MRQPSGVIDKTKIVIAKEAANNVLQTLKPNDRVGIVRFDKNSYTPAGDNYHSCYENQLAFATKENTDKLKQYVFSIVSGDFESNFENALVSAFQYFNSTDEDVQVENREQIILFISDGLSSSGKNSVQVISDENLKYNNRIAIFTYLIGQESSAKVQLQSMANQDLINLSVGPKQIGHFEYFDQTNQQYLSTRLATFYEHLSTGSQSGESTFTVPYVDPFSGVGLITSLCRRVHVSSGFHGVMCTDVKISKLLTEIEYFSEDEFTYAFLIDGTGRALMHPLLPNAAFVKSTEDPVLLDICVLEREQNAKPVIESMKRGGTGSKSFAKFFTKPRGTLVNDGSSDISRQAHFFWGPVHYHELLDSIFSGTCKVKRLPAPVNSASGSSKSSPNLHSISSNRNLSDQSHTNIHHTNSTQTILSHHFSEDNVYYEKMYTEELVENTSFIQEATLACDSLEEGFPQDILTQTINSGNYRPNKGVQVNRFQMPLQFRLQNIYTGDVCTKEENQNSKCVQTLVTYV</sequence>